<evidence type="ECO:0000313" key="1">
    <source>
        <dbReference type="EMBL" id="VFB17933.1"/>
    </source>
</evidence>
<evidence type="ECO:0000313" key="2">
    <source>
        <dbReference type="Proteomes" id="UP000330809"/>
    </source>
</evidence>
<name>A0A449IES1_PSEFR</name>
<gene>
    <name evidence="1" type="ORF">NCTC10754_00454</name>
</gene>
<accession>A0A449IES1</accession>
<proteinExistence type="predicted"/>
<dbReference type="RefSeq" id="WP_133143836.1">
    <property type="nucleotide sequence ID" value="NZ_CAACYJ010000002.1"/>
</dbReference>
<organism evidence="1 2">
    <name type="scientific">Pseudomonas fragi</name>
    <dbReference type="NCBI Taxonomy" id="296"/>
    <lineage>
        <taxon>Bacteria</taxon>
        <taxon>Pseudomonadati</taxon>
        <taxon>Pseudomonadota</taxon>
        <taxon>Gammaproteobacteria</taxon>
        <taxon>Pseudomonadales</taxon>
        <taxon>Pseudomonadaceae</taxon>
        <taxon>Pseudomonas</taxon>
    </lineage>
</organism>
<dbReference type="AlphaFoldDB" id="A0A449IES1"/>
<dbReference type="Proteomes" id="UP000330809">
    <property type="component" value="Unassembled WGS sequence"/>
</dbReference>
<protein>
    <submittedName>
        <fullName evidence="1">Uncharacterized protein</fullName>
    </submittedName>
</protein>
<dbReference type="EMBL" id="CAACYJ010000002">
    <property type="protein sequence ID" value="VFB17933.1"/>
    <property type="molecule type" value="Genomic_DNA"/>
</dbReference>
<reference evidence="1 2" key="1">
    <citation type="submission" date="2019-02" db="EMBL/GenBank/DDBJ databases">
        <authorList>
            <consortium name="Pathogen Informatics"/>
        </authorList>
    </citation>
    <scope>NUCLEOTIDE SEQUENCE [LARGE SCALE GENOMIC DNA]</scope>
    <source>
        <strain evidence="1 2">3012STDY7103891</strain>
    </source>
</reference>
<sequence>MSLNDELANILGDSRYSKRQDIWLWLTLNNYGCNLGSLEQSGPNIRDKMANCLKAYPHLTNQVKLNQEKQLLPDDSFKWINEGKRQITWLTFRLAEASGYMWLIKPSNLHGMDLLFSIIDGWQTDITHKQFTLSDTREKWEKHKKGDREFKWFKDNNRKSTIAWEWLNKNTPSLVSTLNPFERYEDLLIFFDNTYLTHEQKTLYIEKIKKRWSQQTYRENLKGKAQYNFVLSDKAIANLDKLATLHEISRAKVLEILIEMEIKNNNHIPERIMILKLLNNA</sequence>